<accession>A0A967F119</accession>
<proteinExistence type="predicted"/>
<gene>
    <name evidence="2" type="ORF">HBA54_20905</name>
</gene>
<dbReference type="InterPro" id="IPR051532">
    <property type="entry name" value="Ester_Hydrolysis_Enzymes"/>
</dbReference>
<organism evidence="2 3">
    <name type="scientific">Pelagibius litoralis</name>
    <dbReference type="NCBI Taxonomy" id="374515"/>
    <lineage>
        <taxon>Bacteria</taxon>
        <taxon>Pseudomonadati</taxon>
        <taxon>Pseudomonadota</taxon>
        <taxon>Alphaproteobacteria</taxon>
        <taxon>Rhodospirillales</taxon>
        <taxon>Rhodovibrionaceae</taxon>
        <taxon>Pelagibius</taxon>
    </lineage>
</organism>
<dbReference type="Gene3D" id="3.40.50.1110">
    <property type="entry name" value="SGNH hydrolase"/>
    <property type="match status" value="1"/>
</dbReference>
<evidence type="ECO:0000259" key="1">
    <source>
        <dbReference type="Pfam" id="PF13472"/>
    </source>
</evidence>
<evidence type="ECO:0000313" key="3">
    <source>
        <dbReference type="Proteomes" id="UP000761264"/>
    </source>
</evidence>
<dbReference type="InterPro" id="IPR013830">
    <property type="entry name" value="SGNH_hydro"/>
</dbReference>
<dbReference type="Proteomes" id="UP000761264">
    <property type="component" value="Unassembled WGS sequence"/>
</dbReference>
<dbReference type="GO" id="GO:0004622">
    <property type="term" value="F:phosphatidylcholine lysophospholipase activity"/>
    <property type="evidence" value="ECO:0007669"/>
    <property type="project" value="TreeGrafter"/>
</dbReference>
<evidence type="ECO:0000313" key="2">
    <source>
        <dbReference type="EMBL" id="NIA71063.1"/>
    </source>
</evidence>
<reference evidence="2" key="1">
    <citation type="submission" date="2020-03" db="EMBL/GenBank/DDBJ databases">
        <title>Genome of Pelagibius litoralis DSM 21314T.</title>
        <authorList>
            <person name="Wang G."/>
        </authorList>
    </citation>
    <scope>NUCLEOTIDE SEQUENCE</scope>
    <source>
        <strain evidence="2">DSM 21314</strain>
    </source>
</reference>
<dbReference type="Pfam" id="PF13472">
    <property type="entry name" value="Lipase_GDSL_2"/>
    <property type="match status" value="1"/>
</dbReference>
<feature type="domain" description="SGNH hydrolase-type esterase" evidence="1">
    <location>
        <begin position="40"/>
        <end position="198"/>
    </location>
</feature>
<keyword evidence="3" id="KW-1185">Reference proteome</keyword>
<name>A0A967F119_9PROT</name>
<comment type="caution">
    <text evidence="2">The sequence shown here is derived from an EMBL/GenBank/DDBJ whole genome shotgun (WGS) entry which is preliminary data.</text>
</comment>
<dbReference type="AlphaFoldDB" id="A0A967F119"/>
<dbReference type="SUPFAM" id="SSF52266">
    <property type="entry name" value="SGNH hydrolase"/>
    <property type="match status" value="1"/>
</dbReference>
<dbReference type="PANTHER" id="PTHR30383:SF24">
    <property type="entry name" value="THIOESTERASE 1_PROTEASE 1_LYSOPHOSPHOLIPASE L1"/>
    <property type="match status" value="1"/>
</dbReference>
<protein>
    <submittedName>
        <fullName evidence="2">Arylesterase</fullName>
    </submittedName>
</protein>
<dbReference type="PANTHER" id="PTHR30383">
    <property type="entry name" value="THIOESTERASE 1/PROTEASE 1/LYSOPHOSPHOLIPASE L1"/>
    <property type="match status" value="1"/>
</dbReference>
<dbReference type="CDD" id="cd01822">
    <property type="entry name" value="Lysophospholipase_L1_like"/>
    <property type="match status" value="1"/>
</dbReference>
<dbReference type="EMBL" id="JAAQPH010000018">
    <property type="protein sequence ID" value="NIA71063.1"/>
    <property type="molecule type" value="Genomic_DNA"/>
</dbReference>
<sequence>MHFSPDSRRRQGRWMPALAVAAAMVLGSPGAQAEALRLMAFGDSLVHGYGLAAGDTFPEQLEAALRADGLDVTVINAGNSGDTSAAGRARLDWALADDPTAVILELGANDGLRGLDPNATYDNLDAIMARLDEEGLPVLIAGMLAPPNLGREYGDIFNNVFPRLAEKYQAPLYPFFLEGVAFEPTLNQADGIHPNAAGVAEIVKRIKPQVVALVKTARLAEQSQQTN</sequence>
<dbReference type="InterPro" id="IPR036514">
    <property type="entry name" value="SGNH_hydro_sf"/>
</dbReference>